<reference evidence="1 3" key="1">
    <citation type="journal article" date="2012" name="J. Bacteriol.">
        <title>Genome sequence of Pectobacterium sp. strain SCC3193.</title>
        <authorList>
            <person name="Koskinen J.P."/>
            <person name="Laine P."/>
            <person name="Niemi O."/>
            <person name="Nykyri J."/>
            <person name="Harjunpaa H."/>
            <person name="Auvinen P."/>
            <person name="Paulin L."/>
            <person name="Pirhonen M."/>
            <person name="Palva T."/>
            <person name="Holm L."/>
        </authorList>
    </citation>
    <scope>NUCLEOTIDE SEQUENCE [LARGE SCALE GENOMIC DNA]</scope>
    <source>
        <strain evidence="1 3">SCC3193</strain>
    </source>
</reference>
<organism evidence="1 3">
    <name type="scientific">Pectobacterium parmentieri</name>
    <dbReference type="NCBI Taxonomy" id="1905730"/>
    <lineage>
        <taxon>Bacteria</taxon>
        <taxon>Pseudomonadati</taxon>
        <taxon>Pseudomonadota</taxon>
        <taxon>Gammaproteobacteria</taxon>
        <taxon>Enterobacterales</taxon>
        <taxon>Pectobacteriaceae</taxon>
        <taxon>Pectobacterium</taxon>
    </lineage>
</organism>
<dbReference type="Proteomes" id="UP001194579">
    <property type="component" value="Unassembled WGS sequence"/>
</dbReference>
<dbReference type="InterPro" id="IPR009387">
    <property type="entry name" value="HigB-2"/>
</dbReference>
<dbReference type="Pfam" id="PF06296">
    <property type="entry name" value="RelE"/>
    <property type="match status" value="1"/>
</dbReference>
<dbReference type="AlphaFoldDB" id="A0A0H3HZJ5"/>
<keyword evidence="4" id="KW-1185">Reference proteome</keyword>
<gene>
    <name evidence="1" type="ordered locus">W5S_0467</name>
    <name evidence="2" type="ORF">F6Q06_14795</name>
</gene>
<evidence type="ECO:0000313" key="1">
    <source>
        <dbReference type="EMBL" id="AFI88593.1"/>
    </source>
</evidence>
<dbReference type="EMBL" id="WABS01000029">
    <property type="protein sequence ID" value="MBI0555747.1"/>
    <property type="molecule type" value="Genomic_DNA"/>
</dbReference>
<reference evidence="1" key="2">
    <citation type="submission" date="2012-03" db="EMBL/GenBank/DDBJ databases">
        <authorList>
            <person name="Koskinen P."/>
            <person name="Laine P."/>
            <person name="Niemi O."/>
            <person name="Nykyri J."/>
            <person name="Harjunpaa H."/>
            <person name="Auvinen P."/>
            <person name="Paulin L."/>
            <person name="Pirhonen M."/>
            <person name="Palva T."/>
            <person name="Holm L."/>
        </authorList>
    </citation>
    <scope>NUCLEOTIDE SEQUENCE</scope>
    <source>
        <strain evidence="1">SCC3193</strain>
    </source>
</reference>
<name>A0A0H3HZJ5_PECPM</name>
<dbReference type="PATRIC" id="fig|1166016.3.peg.473"/>
<sequence>MRVFKTKWFTKAAKSHAIKDSELCEAIEAVIKSKELVEICHDRKK</sequence>
<reference evidence="4" key="3">
    <citation type="submission" date="2023-07" db="EMBL/GenBank/DDBJ databases">
        <title>Identification of Pectobacterium versatile causing blackleg of potato from New York State with a whole genome sequencing approach.</title>
        <authorList>
            <person name="Ma X."/>
            <person name="Swingle B."/>
        </authorList>
    </citation>
    <scope>NUCLEOTIDE SEQUENCE [LARGE SCALE GENOMIC DNA]</scope>
    <source>
        <strain evidence="4">NY1588A</strain>
    </source>
</reference>
<dbReference type="EMBL" id="CP003415">
    <property type="protein sequence ID" value="AFI88593.1"/>
    <property type="molecule type" value="Genomic_DNA"/>
</dbReference>
<proteinExistence type="predicted"/>
<accession>A0A0H3HZJ5</accession>
<dbReference type="Proteomes" id="UP000008044">
    <property type="component" value="Chromosome"/>
</dbReference>
<dbReference type="STRING" id="1905730.W5S_0467"/>
<evidence type="ECO:0000313" key="2">
    <source>
        <dbReference type="EMBL" id="MBI0555747.1"/>
    </source>
</evidence>
<evidence type="ECO:0008006" key="5">
    <source>
        <dbReference type="Google" id="ProtNLM"/>
    </source>
</evidence>
<dbReference type="eggNOG" id="COG4737">
    <property type="taxonomic scope" value="Bacteria"/>
</dbReference>
<dbReference type="HOGENOM" id="CLU_3203146_0_0_6"/>
<reference evidence="2" key="4">
    <citation type="submission" date="2024-05" db="EMBL/GenBank/DDBJ databases">
        <title>Identification of Pectobacterium versatile causing blackleg of potato from New York State with a whole genome sequencing approach.</title>
        <authorList>
            <person name="Ma X."/>
            <person name="Swingle B."/>
        </authorList>
    </citation>
    <scope>NUCLEOTIDE SEQUENCE</scope>
    <source>
        <strain evidence="2">NY1588A</strain>
    </source>
</reference>
<evidence type="ECO:0000313" key="4">
    <source>
        <dbReference type="Proteomes" id="UP001194579"/>
    </source>
</evidence>
<evidence type="ECO:0000313" key="3">
    <source>
        <dbReference type="Proteomes" id="UP000008044"/>
    </source>
</evidence>
<dbReference type="KEGG" id="pec:W5S_0467"/>
<protein>
    <recommendedName>
        <fullName evidence="5">Type II toxin-antitoxin system RelE/ParE family toxin</fullName>
    </recommendedName>
</protein>